<sequence>MIVYGDPCYEIQAAALLDRVRQWAGRASGHVQDGTDSSARDGQADAAPQCGSADEWDVRRRLLIEAGQLEQALADRLGNDPLVQRVMTVTDLAADAFLGYADPGPTQKALAEIELPPDLTVRVKVPEGFAFYALYPEQYAEAARRWSREHADSDSKRAAVVGIRSIGTSLSAVVARVLVKAGWSVRRLTIRPTGHPYARRTEISSEAVRGAGFGLVVDEGPGLSGSSMAAAAQALVEAGIDRSKIFFFPGHRSGPGHAGNEDVRRWWADAPCYVVGLNEMTRNGRSLMEELAYRSGPFVRVDDLSGGMWRRAVYASEDEWPAAFAAFERNKYRVVRCDGSSVLWKFEGLTGGAEAARDRMAWLAKRGWMAVPLDVAYGFVARPWIEGKPLSRESCDSAILAGIGCYIAEAAMPPVAKSEHEGAIKRLREMVYWNIRESLGETAAESMREWMGEVVVPSGPSYGDGRLAPEEWLRGPGERLIKVDCSGHQADHTLVGVQPVAWDLAGAIVEWGLEGEAARCLLSAFSAAGGKPPPVPALRFYCLAYAAFRLGQCAICSTRADPEERRRLERAARFYRVRLLRESTRLDLGYSD</sequence>
<dbReference type="RefSeq" id="WP_026608797.1">
    <property type="nucleotide sequence ID" value="NZ_OX458333.1"/>
</dbReference>
<evidence type="ECO:0000256" key="1">
    <source>
        <dbReference type="SAM" id="MobiDB-lite"/>
    </source>
</evidence>
<keyword evidence="3" id="KW-1185">Reference proteome</keyword>
<protein>
    <submittedName>
        <fullName evidence="2">Glutamate-1-semialdehyde 2,1-aminomutase-like protein</fullName>
    </submittedName>
</protein>
<dbReference type="EMBL" id="OX458333">
    <property type="protein sequence ID" value="CAI8975136.1"/>
    <property type="molecule type" value="Genomic_DNA"/>
</dbReference>
<dbReference type="Proteomes" id="UP001162030">
    <property type="component" value="Chromosome"/>
</dbReference>
<name>A0ABM9I9I0_9GAMM</name>
<organism evidence="2 3">
    <name type="scientific">Methylocaldum szegediense</name>
    <dbReference type="NCBI Taxonomy" id="73780"/>
    <lineage>
        <taxon>Bacteria</taxon>
        <taxon>Pseudomonadati</taxon>
        <taxon>Pseudomonadota</taxon>
        <taxon>Gammaproteobacteria</taxon>
        <taxon>Methylococcales</taxon>
        <taxon>Methylococcaceae</taxon>
        <taxon>Methylocaldum</taxon>
    </lineage>
</organism>
<gene>
    <name evidence="2" type="ORF">MSZNOR_4983</name>
</gene>
<proteinExistence type="predicted"/>
<accession>A0ABM9I9I0</accession>
<evidence type="ECO:0000313" key="2">
    <source>
        <dbReference type="EMBL" id="CAI8975136.1"/>
    </source>
</evidence>
<evidence type="ECO:0000313" key="3">
    <source>
        <dbReference type="Proteomes" id="UP001162030"/>
    </source>
</evidence>
<reference evidence="2 3" key="1">
    <citation type="submission" date="2023-03" db="EMBL/GenBank/DDBJ databases">
        <authorList>
            <person name="Pearce D."/>
        </authorList>
    </citation>
    <scope>NUCLEOTIDE SEQUENCE [LARGE SCALE GENOMIC DNA]</scope>
    <source>
        <strain evidence="2">Msz</strain>
    </source>
</reference>
<feature type="region of interest" description="Disordered" evidence="1">
    <location>
        <begin position="28"/>
        <end position="52"/>
    </location>
</feature>